<gene>
    <name evidence="10" type="ORF">IAA31_06985</name>
</gene>
<comment type="caution">
    <text evidence="10">The sequence shown here is derived from an EMBL/GenBank/DDBJ whole genome shotgun (WGS) entry which is preliminary data.</text>
</comment>
<evidence type="ECO:0000256" key="3">
    <source>
        <dbReference type="ARBA" id="ARBA00022448"/>
    </source>
</evidence>
<evidence type="ECO:0000256" key="7">
    <source>
        <dbReference type="ARBA" id="ARBA00023136"/>
    </source>
</evidence>
<dbReference type="InterPro" id="IPR006512">
    <property type="entry name" value="YidE_YbjL"/>
</dbReference>
<dbReference type="GO" id="GO:0005886">
    <property type="term" value="C:plasma membrane"/>
    <property type="evidence" value="ECO:0007669"/>
    <property type="project" value="UniProtKB-SubCell"/>
</dbReference>
<dbReference type="EMBL" id="JAHLFG010000076">
    <property type="protein sequence ID" value="MBU3827217.1"/>
    <property type="molecule type" value="Genomic_DNA"/>
</dbReference>
<evidence type="ECO:0000313" key="11">
    <source>
        <dbReference type="Proteomes" id="UP000824150"/>
    </source>
</evidence>
<dbReference type="GO" id="GO:0008324">
    <property type="term" value="F:monoatomic cation transmembrane transporter activity"/>
    <property type="evidence" value="ECO:0007669"/>
    <property type="project" value="InterPro"/>
</dbReference>
<feature type="transmembrane region" description="Helical" evidence="8">
    <location>
        <begin position="417"/>
        <end position="436"/>
    </location>
</feature>
<reference evidence="10" key="1">
    <citation type="journal article" date="2021" name="PeerJ">
        <title>Extensive microbial diversity within the chicken gut microbiome revealed by metagenomics and culture.</title>
        <authorList>
            <person name="Gilroy R."/>
            <person name="Ravi A."/>
            <person name="Getino M."/>
            <person name="Pursley I."/>
            <person name="Horton D.L."/>
            <person name="Alikhan N.F."/>
            <person name="Baker D."/>
            <person name="Gharbi K."/>
            <person name="Hall N."/>
            <person name="Watson M."/>
            <person name="Adriaenssens E.M."/>
            <person name="Foster-Nyarko E."/>
            <person name="Jarju S."/>
            <person name="Secka A."/>
            <person name="Antonio M."/>
            <person name="Oren A."/>
            <person name="Chaudhuri R.R."/>
            <person name="La Ragione R."/>
            <person name="Hildebrand F."/>
            <person name="Pallen M.J."/>
        </authorList>
    </citation>
    <scope>NUCLEOTIDE SEQUENCE</scope>
    <source>
        <strain evidence="10">687</strain>
    </source>
</reference>
<comment type="subcellular location">
    <subcellularLocation>
        <location evidence="1">Cell membrane</location>
        <topology evidence="1">Multi-pass membrane protein</topology>
    </subcellularLocation>
</comment>
<keyword evidence="3" id="KW-0813">Transport</keyword>
<keyword evidence="6 8" id="KW-1133">Transmembrane helix</keyword>
<feature type="transmembrane region" description="Helical" evidence="8">
    <location>
        <begin position="102"/>
        <end position="128"/>
    </location>
</feature>
<name>A0A9E2KQJ3_9GAMM</name>
<accession>A0A9E2KQJ3</accession>
<dbReference type="NCBIfam" id="NF003007">
    <property type="entry name" value="PRK03818.1"/>
    <property type="match status" value="1"/>
</dbReference>
<dbReference type="SUPFAM" id="SSF116726">
    <property type="entry name" value="TrkA C-terminal domain-like"/>
    <property type="match status" value="2"/>
</dbReference>
<sequence length="581" mass="61615">MSSVASLTLAISLAAVLGILLGMVRYRGIGLGIGGVLFSGIIVGHFAHEYFDLTVRTAEGLTAAGSILSYVQEFGLILFVYAIGVQVGPSFFASLRSVGAKLIGWVLIIIVMGCSIALILFFCGIVPIDVMVGMYSGAITNTPALGAATQMIHDVGAALAVDGADVAAMGFNELMVPSAYAMAYPFGVCGLLLTMILIRVIFRVNIEEEADRYFKSKAAGKPTISTSNVKLVNNQYFNKTIDDLPGVKEGKVVVSRVKRGNELLVPHHSLQLQENDILHLVGVPANVGNVAKLIGSLSAETLTTRGTQIVVQRLVVTNSHIYGHPLGSLNLDTRFDLVVSRLIRSGVQFIPTPDMKLQFGDILNVIGREKDIKEAGKVVGNSNAELHKVAMLPIFIGLILGILLGSIPIPVSGVPAPMKLGVAGGPLVMAILLSRFGETLTFNKMHWYIPAAGLSALREIGITLFLSIVGINAGASGFWQTLTAGPGFSWMCWATLITFIPIFIVGILAYKISKVNYLVLCGMLAGSATDPPALAFANGLHSNPEASSMGYATVYPLTMFLRILSPQIMIIIAVLASGMSI</sequence>
<comment type="similarity">
    <text evidence="2">Belongs to the AAE transporter (TC 2.A.81) family.</text>
</comment>
<dbReference type="PROSITE" id="PS51202">
    <property type="entry name" value="RCK_C"/>
    <property type="match status" value="2"/>
</dbReference>
<keyword evidence="4" id="KW-1003">Cell membrane</keyword>
<feature type="domain" description="RCK C-terminal" evidence="9">
    <location>
        <begin position="212"/>
        <end position="296"/>
    </location>
</feature>
<reference evidence="10" key="2">
    <citation type="submission" date="2021-04" db="EMBL/GenBank/DDBJ databases">
        <authorList>
            <person name="Gilroy R."/>
        </authorList>
    </citation>
    <scope>NUCLEOTIDE SEQUENCE</scope>
    <source>
        <strain evidence="10">687</strain>
    </source>
</reference>
<evidence type="ECO:0000256" key="1">
    <source>
        <dbReference type="ARBA" id="ARBA00004651"/>
    </source>
</evidence>
<dbReference type="NCBIfam" id="TIGR01625">
    <property type="entry name" value="YidE_YbjL_dupl"/>
    <property type="match status" value="2"/>
</dbReference>
<feature type="transmembrane region" description="Helical" evidence="8">
    <location>
        <begin position="557"/>
        <end position="576"/>
    </location>
</feature>
<dbReference type="Proteomes" id="UP000824150">
    <property type="component" value="Unassembled WGS sequence"/>
</dbReference>
<evidence type="ECO:0000259" key="9">
    <source>
        <dbReference type="PROSITE" id="PS51202"/>
    </source>
</evidence>
<dbReference type="PANTHER" id="PTHR30445:SF3">
    <property type="entry name" value="TRANSPORT PROTEIN YIDE-RELATED"/>
    <property type="match status" value="1"/>
</dbReference>
<feature type="transmembrane region" description="Helical" evidence="8">
    <location>
        <begin position="179"/>
        <end position="202"/>
    </location>
</feature>
<dbReference type="GO" id="GO:0006813">
    <property type="term" value="P:potassium ion transport"/>
    <property type="evidence" value="ECO:0007669"/>
    <property type="project" value="InterPro"/>
</dbReference>
<evidence type="ECO:0000256" key="6">
    <source>
        <dbReference type="ARBA" id="ARBA00022989"/>
    </source>
</evidence>
<evidence type="ECO:0000256" key="4">
    <source>
        <dbReference type="ARBA" id="ARBA00022475"/>
    </source>
</evidence>
<dbReference type="AlphaFoldDB" id="A0A9E2KQJ3"/>
<dbReference type="InterPro" id="IPR036721">
    <property type="entry name" value="RCK_C_sf"/>
</dbReference>
<feature type="transmembrane region" description="Helical" evidence="8">
    <location>
        <begin position="448"/>
        <end position="468"/>
    </location>
</feature>
<protein>
    <submittedName>
        <fullName evidence="10">Transporter</fullName>
    </submittedName>
</protein>
<feature type="transmembrane region" description="Helical" evidence="8">
    <location>
        <begin position="6"/>
        <end position="24"/>
    </location>
</feature>
<evidence type="ECO:0000256" key="5">
    <source>
        <dbReference type="ARBA" id="ARBA00022692"/>
    </source>
</evidence>
<evidence type="ECO:0000256" key="8">
    <source>
        <dbReference type="SAM" id="Phobius"/>
    </source>
</evidence>
<keyword evidence="7 8" id="KW-0472">Membrane</keyword>
<dbReference type="Gene3D" id="3.30.70.1450">
    <property type="entry name" value="Regulator of K+ conductance, C-terminal domain"/>
    <property type="match status" value="2"/>
</dbReference>
<dbReference type="InterPro" id="IPR050144">
    <property type="entry name" value="AAE_transporter"/>
</dbReference>
<dbReference type="Pfam" id="PF02080">
    <property type="entry name" value="TrkA_C"/>
    <property type="match status" value="2"/>
</dbReference>
<feature type="domain" description="RCK C-terminal" evidence="9">
    <location>
        <begin position="297"/>
        <end position="381"/>
    </location>
</feature>
<keyword evidence="5 8" id="KW-0812">Transmembrane</keyword>
<feature type="transmembrane region" description="Helical" evidence="8">
    <location>
        <begin position="389"/>
        <end position="411"/>
    </location>
</feature>
<feature type="transmembrane region" description="Helical" evidence="8">
    <location>
        <begin position="488"/>
        <end position="510"/>
    </location>
</feature>
<evidence type="ECO:0000256" key="2">
    <source>
        <dbReference type="ARBA" id="ARBA00009854"/>
    </source>
</evidence>
<dbReference type="InterPro" id="IPR006037">
    <property type="entry name" value="RCK_C"/>
</dbReference>
<feature type="transmembrane region" description="Helical" evidence="8">
    <location>
        <begin position="517"/>
        <end position="537"/>
    </location>
</feature>
<dbReference type="Pfam" id="PF06826">
    <property type="entry name" value="Asp-Al_Ex"/>
    <property type="match status" value="2"/>
</dbReference>
<feature type="transmembrane region" description="Helical" evidence="8">
    <location>
        <begin position="74"/>
        <end position="95"/>
    </location>
</feature>
<dbReference type="PANTHER" id="PTHR30445">
    <property type="entry name" value="K(+)_H(+) ANTIPORTER SUBUNIT KHTT"/>
    <property type="match status" value="1"/>
</dbReference>
<evidence type="ECO:0000313" key="10">
    <source>
        <dbReference type="EMBL" id="MBU3827217.1"/>
    </source>
</evidence>
<feature type="transmembrane region" description="Helical" evidence="8">
    <location>
        <begin position="29"/>
        <end position="47"/>
    </location>
</feature>
<proteinExistence type="inferred from homology"/>
<organism evidence="10 11">
    <name type="scientific">Candidatus Anaerobiospirillum merdipullorum</name>
    <dbReference type="NCBI Taxonomy" id="2838450"/>
    <lineage>
        <taxon>Bacteria</taxon>
        <taxon>Pseudomonadati</taxon>
        <taxon>Pseudomonadota</taxon>
        <taxon>Gammaproteobacteria</taxon>
        <taxon>Aeromonadales</taxon>
        <taxon>Succinivibrionaceae</taxon>
        <taxon>Anaerobiospirillum</taxon>
    </lineage>
</organism>